<dbReference type="OrthoDB" id="8903691at2"/>
<proteinExistence type="inferred from homology"/>
<dbReference type="AlphaFoldDB" id="A0A1M6SJ35"/>
<reference evidence="2 3" key="1">
    <citation type="submission" date="2016-11" db="EMBL/GenBank/DDBJ databases">
        <authorList>
            <person name="Jaros S."/>
            <person name="Januszkiewicz K."/>
            <person name="Wedrychowicz H."/>
        </authorList>
    </citation>
    <scope>NUCLEOTIDE SEQUENCE [LARGE SCALE GENOMIC DNA]</scope>
    <source>
        <strain evidence="2 3">DSM 19557</strain>
    </source>
</reference>
<dbReference type="Proteomes" id="UP000189810">
    <property type="component" value="Chromosome I"/>
</dbReference>
<evidence type="ECO:0000313" key="3">
    <source>
        <dbReference type="Proteomes" id="UP000189810"/>
    </source>
</evidence>
<name>A0A1M6SJ35_9AQUI</name>
<gene>
    <name evidence="2" type="ORF">SAMN05444391_1048</name>
</gene>
<sequence>MFGKKAQEISKEEILNLIAPGTVIEGNLNVESEGINRIDGRLVGNVKGKGSLIIGEKGSVKGDVQVAHVIVYGTVEGNIVAKTLEIKATGKVTGNLQVEELTIERGALFNGECRMNRATSSELSPEQSP</sequence>
<dbReference type="STRING" id="381751.SAMN05444391_1048"/>
<dbReference type="EMBL" id="LT670846">
    <property type="protein sequence ID" value="SHK44761.1"/>
    <property type="molecule type" value="Genomic_DNA"/>
</dbReference>
<accession>A0A1M6SJ35</accession>
<organism evidence="2 3">
    <name type="scientific">Thermocrinis minervae</name>
    <dbReference type="NCBI Taxonomy" id="381751"/>
    <lineage>
        <taxon>Bacteria</taxon>
        <taxon>Pseudomonadati</taxon>
        <taxon>Aquificota</taxon>
        <taxon>Aquificia</taxon>
        <taxon>Aquificales</taxon>
        <taxon>Aquificaceae</taxon>
        <taxon>Thermocrinis</taxon>
    </lineage>
</organism>
<dbReference type="RefSeq" id="WP_079654160.1">
    <property type="nucleotide sequence ID" value="NZ_LT670846.1"/>
</dbReference>
<evidence type="ECO:0000313" key="2">
    <source>
        <dbReference type="EMBL" id="SHK44761.1"/>
    </source>
</evidence>
<dbReference type="InterPro" id="IPR007607">
    <property type="entry name" value="BacA/B"/>
</dbReference>
<keyword evidence="3" id="KW-1185">Reference proteome</keyword>
<dbReference type="PANTHER" id="PTHR35024:SF4">
    <property type="entry name" value="POLYMER-FORMING CYTOSKELETAL PROTEIN"/>
    <property type="match status" value="1"/>
</dbReference>
<protein>
    <submittedName>
        <fullName evidence="2">Protein CcmA, bactofilin family</fullName>
    </submittedName>
</protein>
<evidence type="ECO:0000256" key="1">
    <source>
        <dbReference type="ARBA" id="ARBA00044755"/>
    </source>
</evidence>
<dbReference type="PANTHER" id="PTHR35024">
    <property type="entry name" value="HYPOTHETICAL CYTOSOLIC PROTEIN"/>
    <property type="match status" value="1"/>
</dbReference>
<comment type="similarity">
    <text evidence="1">Belongs to the bactofilin family.</text>
</comment>
<dbReference type="Pfam" id="PF04519">
    <property type="entry name" value="Bactofilin"/>
    <property type="match status" value="1"/>
</dbReference>